<dbReference type="Pfam" id="PF12728">
    <property type="entry name" value="HTH_17"/>
    <property type="match status" value="1"/>
</dbReference>
<evidence type="ECO:0000313" key="3">
    <source>
        <dbReference type="Proteomes" id="UP000248616"/>
    </source>
</evidence>
<dbReference type="InterPro" id="IPR009061">
    <property type="entry name" value="DNA-bd_dom_put_sf"/>
</dbReference>
<comment type="caution">
    <text evidence="2">The sequence shown here is derived from an EMBL/GenBank/DDBJ whole genome shotgun (WGS) entry which is preliminary data.</text>
</comment>
<protein>
    <submittedName>
        <fullName evidence="2">DNA-binding protein</fullName>
    </submittedName>
</protein>
<dbReference type="RefSeq" id="WP_111546221.1">
    <property type="nucleotide sequence ID" value="NZ_MZXV01000050.1"/>
</dbReference>
<dbReference type="OrthoDB" id="9806994at2"/>
<dbReference type="GO" id="GO:0003677">
    <property type="term" value="F:DNA binding"/>
    <property type="evidence" value="ECO:0007669"/>
    <property type="project" value="UniProtKB-KW"/>
</dbReference>
<sequence length="93" mass="10139">MSANLTGLPPRFLRTPEAARFLGLSGRTLEKHRTYGTGPSYRKLGGRVVYAIDDLQTWADRGAVTSTSDPRGTVLPAKRHEAVTPVVAGRYAR</sequence>
<dbReference type="Proteomes" id="UP000248616">
    <property type="component" value="Unassembled WGS sequence"/>
</dbReference>
<keyword evidence="2" id="KW-0238">DNA-binding</keyword>
<dbReference type="InterPro" id="IPR041657">
    <property type="entry name" value="HTH_17"/>
</dbReference>
<feature type="domain" description="Helix-turn-helix" evidence="1">
    <location>
        <begin position="12"/>
        <end position="61"/>
    </location>
</feature>
<gene>
    <name evidence="2" type="ORF">B5V02_21795</name>
</gene>
<evidence type="ECO:0000259" key="1">
    <source>
        <dbReference type="Pfam" id="PF12728"/>
    </source>
</evidence>
<name>A0A2W7C3M5_9HYPH</name>
<dbReference type="EMBL" id="MZXV01000050">
    <property type="protein sequence ID" value="PZV36418.1"/>
    <property type="molecule type" value="Genomic_DNA"/>
</dbReference>
<dbReference type="SUPFAM" id="SSF46955">
    <property type="entry name" value="Putative DNA-binding domain"/>
    <property type="match status" value="1"/>
</dbReference>
<dbReference type="AlphaFoldDB" id="A0A2W7C3M5"/>
<keyword evidence="3" id="KW-1185">Reference proteome</keyword>
<reference evidence="3" key="1">
    <citation type="submission" date="2017-03" db="EMBL/GenBank/DDBJ databases">
        <authorList>
            <person name="Safronova V.I."/>
            <person name="Sazanova A.L."/>
            <person name="Chirak E.R."/>
        </authorList>
    </citation>
    <scope>NUCLEOTIDE SEQUENCE [LARGE SCALE GENOMIC DNA]</scope>
    <source>
        <strain evidence="3">Ach-343</strain>
    </source>
</reference>
<accession>A0A2W7C3M5</accession>
<proteinExistence type="predicted"/>
<organism evidence="2 3">
    <name type="scientific">Mesorhizobium kowhaii</name>
    <dbReference type="NCBI Taxonomy" id="1300272"/>
    <lineage>
        <taxon>Bacteria</taxon>
        <taxon>Pseudomonadati</taxon>
        <taxon>Pseudomonadota</taxon>
        <taxon>Alphaproteobacteria</taxon>
        <taxon>Hyphomicrobiales</taxon>
        <taxon>Phyllobacteriaceae</taxon>
        <taxon>Mesorhizobium</taxon>
    </lineage>
</organism>
<evidence type="ECO:0000313" key="2">
    <source>
        <dbReference type="EMBL" id="PZV36418.1"/>
    </source>
</evidence>